<comment type="caution">
    <text evidence="3">The sequence shown here is derived from an EMBL/GenBank/DDBJ whole genome shotgun (WGS) entry which is preliminary data.</text>
</comment>
<proteinExistence type="predicted"/>
<name>A0A3R9DW29_9PSEU</name>
<accession>A0A3R9DW29</accession>
<feature type="region of interest" description="Disordered" evidence="1">
    <location>
        <begin position="426"/>
        <end position="448"/>
    </location>
</feature>
<dbReference type="RefSeq" id="WP_125311240.1">
    <property type="nucleotide sequence ID" value="NZ_RSEC01000048.1"/>
</dbReference>
<keyword evidence="2" id="KW-0812">Transmembrane</keyword>
<keyword evidence="2" id="KW-1133">Transmembrane helix</keyword>
<feature type="transmembrane region" description="Helical" evidence="2">
    <location>
        <begin position="143"/>
        <end position="161"/>
    </location>
</feature>
<evidence type="ECO:0000256" key="1">
    <source>
        <dbReference type="SAM" id="MobiDB-lite"/>
    </source>
</evidence>
<feature type="transmembrane region" description="Helical" evidence="2">
    <location>
        <begin position="220"/>
        <end position="242"/>
    </location>
</feature>
<organism evidence="3 4">
    <name type="scientific">Amycolatopsis eburnea</name>
    <dbReference type="NCBI Taxonomy" id="2267691"/>
    <lineage>
        <taxon>Bacteria</taxon>
        <taxon>Bacillati</taxon>
        <taxon>Actinomycetota</taxon>
        <taxon>Actinomycetes</taxon>
        <taxon>Pseudonocardiales</taxon>
        <taxon>Pseudonocardiaceae</taxon>
        <taxon>Amycolatopsis</taxon>
    </lineage>
</organism>
<keyword evidence="2" id="KW-0472">Membrane</keyword>
<keyword evidence="4" id="KW-1185">Reference proteome</keyword>
<protein>
    <submittedName>
        <fullName evidence="3">Uncharacterized protein</fullName>
    </submittedName>
</protein>
<dbReference type="Proteomes" id="UP000267081">
    <property type="component" value="Unassembled WGS sequence"/>
</dbReference>
<sequence length="448" mass="49759">MKTRWLSRGLASMLGRRTGTGVESGLGRLLEAGHRRRRDNVRNARPRSDELYSDEMSVTVEVINTLAKEDQRAGRKLRGLMVELVSAAHRSARYRHALGMLRDHPQWRVHRLPGRPQTEHMRHEDETGETYDRNCGLVSARGLLVFEIVLTLVEVFFWYLAFTSDLDRKAGWADPARLGAVAVALFLPAVTLLGARLAGALAHRWVMDYAGISRRRHRGALVGPAVFGVLLLAIFLLVLHRYDDAAVSVGSMSIPAWPMATIFAGALTADVVVRTYLVSEVRDQYRLRAEEFEKLRDKLVKANEKHLAVWLTLRLRIQYHRDQNARIVALGGGLLARSEAEHGDPHTTRTLPDAGEGLIAAPRPVHGVRLRSLLRLPDPRAPRLLGATGVLVPSRSLEDAADALHTHRPWDAEILAAELQDLWDALHQDEPGGGQGGQWSGEPALKAS</sequence>
<evidence type="ECO:0000256" key="2">
    <source>
        <dbReference type="SAM" id="Phobius"/>
    </source>
</evidence>
<feature type="transmembrane region" description="Helical" evidence="2">
    <location>
        <begin position="181"/>
        <end position="199"/>
    </location>
</feature>
<evidence type="ECO:0000313" key="4">
    <source>
        <dbReference type="Proteomes" id="UP000267081"/>
    </source>
</evidence>
<reference evidence="3 4" key="1">
    <citation type="submission" date="2018-12" db="EMBL/GenBank/DDBJ databases">
        <title>Amycolatopsis eburnea sp. nov. actinomycete associate with arbuscular mycorrhiza fungal spore.</title>
        <authorList>
            <person name="Lumyong S."/>
            <person name="Chaiya L."/>
        </authorList>
    </citation>
    <scope>NUCLEOTIDE SEQUENCE [LARGE SCALE GENOMIC DNA]</scope>
    <source>
        <strain evidence="3 4">GLM-1</strain>
    </source>
</reference>
<gene>
    <name evidence="3" type="ORF">EIY87_22130</name>
</gene>
<dbReference type="OrthoDB" id="5195130at2"/>
<dbReference type="EMBL" id="RSEC01000048">
    <property type="protein sequence ID" value="RSD16354.1"/>
    <property type="molecule type" value="Genomic_DNA"/>
</dbReference>
<evidence type="ECO:0000313" key="3">
    <source>
        <dbReference type="EMBL" id="RSD16354.1"/>
    </source>
</evidence>
<feature type="transmembrane region" description="Helical" evidence="2">
    <location>
        <begin position="254"/>
        <end position="277"/>
    </location>
</feature>
<dbReference type="AlphaFoldDB" id="A0A3R9DW29"/>